<feature type="region of interest" description="Disordered" evidence="1">
    <location>
        <begin position="225"/>
        <end position="245"/>
    </location>
</feature>
<protein>
    <submittedName>
        <fullName evidence="2">Uncharacterized protein</fullName>
    </submittedName>
</protein>
<gene>
    <name evidence="2" type="ORF">ASZ90_000336</name>
</gene>
<organism evidence="2">
    <name type="scientific">hydrocarbon metagenome</name>
    <dbReference type="NCBI Taxonomy" id="938273"/>
    <lineage>
        <taxon>unclassified sequences</taxon>
        <taxon>metagenomes</taxon>
        <taxon>ecological metagenomes</taxon>
    </lineage>
</organism>
<proteinExistence type="predicted"/>
<dbReference type="EMBL" id="LNQE01000040">
    <property type="protein sequence ID" value="KUG29767.1"/>
    <property type="molecule type" value="Genomic_DNA"/>
</dbReference>
<sequence>MPHIRVLLSQSRYLDVQRFSGQCNSGFQLGRRLKIRSGTETQISVFFFGKSFPLARRDGLLIRRDHIQVVADGQPVAQQFILAVSRHRAPHDGRVGQKGLHVVPAFCRDQVGGQMVAGIFPHALRAALKFGPSGVRQTAVSGVRADEVLSGGLPRGQPFHQGAVEGLQESLGACQQRAEAGDVLLGVIFVPSQDRCGVVQVERLPGRGHDLQKRPGRRLVRLRHGPRRIKGESPGEESGVTSAQSLGKVVQPVQAQSALPQFLHNPGRIEKDAVTAVADGLHGRIRDRLRQMPPQIGPDVLQILLRKGVQGEGAEALQRIEHLLLRPTGDDRLEPAGNLLQAFGQKFRDLVPAAPGGLVQGVDDDDHVAVGAGKIDGDGLGHQDIEERQGIGFRQELFDVHAVEADMVFMELGAQLPGNGEHALARVGFADVLPVAEEKGGDFPPVAAQPGGEGRLAAAGPAGQPEESSGVRIGQPGVHGVHEPLPAGETDEMPLQVRLEGQKIGAENALEPRLSALEIKAVML</sequence>
<name>A0A0W8G9D7_9ZZZZ</name>
<feature type="region of interest" description="Disordered" evidence="1">
    <location>
        <begin position="440"/>
        <end position="471"/>
    </location>
</feature>
<dbReference type="AlphaFoldDB" id="A0A0W8G9D7"/>
<accession>A0A0W8G9D7</accession>
<reference evidence="2" key="1">
    <citation type="journal article" date="2015" name="Proc. Natl. Acad. Sci. U.S.A.">
        <title>Networks of energetic and metabolic interactions define dynamics in microbial communities.</title>
        <authorList>
            <person name="Embree M."/>
            <person name="Liu J.K."/>
            <person name="Al-Bassam M.M."/>
            <person name="Zengler K."/>
        </authorList>
    </citation>
    <scope>NUCLEOTIDE SEQUENCE</scope>
</reference>
<evidence type="ECO:0000313" key="2">
    <source>
        <dbReference type="EMBL" id="KUG29767.1"/>
    </source>
</evidence>
<evidence type="ECO:0000256" key="1">
    <source>
        <dbReference type="SAM" id="MobiDB-lite"/>
    </source>
</evidence>
<comment type="caution">
    <text evidence="2">The sequence shown here is derived from an EMBL/GenBank/DDBJ whole genome shotgun (WGS) entry which is preliminary data.</text>
</comment>